<dbReference type="InterPro" id="IPR041380">
    <property type="entry name" value="Acetyltransf_17"/>
</dbReference>
<dbReference type="Proteomes" id="UP001596442">
    <property type="component" value="Unassembled WGS sequence"/>
</dbReference>
<comment type="caution">
    <text evidence="3">The sequence shown here is derived from an EMBL/GenBank/DDBJ whole genome shotgun (WGS) entry which is preliminary data.</text>
</comment>
<evidence type="ECO:0000256" key="1">
    <source>
        <dbReference type="SAM" id="MobiDB-lite"/>
    </source>
</evidence>
<protein>
    <submittedName>
        <fullName evidence="3">Enhanced intracellular survival protein Eis</fullName>
        <ecNumber evidence="3">2.3.1.-</ecNumber>
    </submittedName>
</protein>
<name>A0ABD5SIK2_9EURY</name>
<dbReference type="InterPro" id="IPR016181">
    <property type="entry name" value="Acyl_CoA_acyltransferase"/>
</dbReference>
<dbReference type="Gene3D" id="3.30.1050.10">
    <property type="entry name" value="SCP2 sterol-binding domain"/>
    <property type="match status" value="1"/>
</dbReference>
<dbReference type="InterPro" id="IPR000182">
    <property type="entry name" value="GNAT_dom"/>
</dbReference>
<evidence type="ECO:0000313" key="3">
    <source>
        <dbReference type="EMBL" id="MFC6754757.1"/>
    </source>
</evidence>
<accession>A0ABD5SIK2</accession>
<dbReference type="GO" id="GO:0016746">
    <property type="term" value="F:acyltransferase activity"/>
    <property type="evidence" value="ECO:0007669"/>
    <property type="project" value="UniProtKB-KW"/>
</dbReference>
<dbReference type="EC" id="2.3.1.-" evidence="3"/>
<feature type="region of interest" description="Disordered" evidence="1">
    <location>
        <begin position="401"/>
        <end position="440"/>
    </location>
</feature>
<dbReference type="PROSITE" id="PS51186">
    <property type="entry name" value="GNAT"/>
    <property type="match status" value="1"/>
</dbReference>
<feature type="region of interest" description="Disordered" evidence="1">
    <location>
        <begin position="154"/>
        <end position="174"/>
    </location>
</feature>
<evidence type="ECO:0000259" key="2">
    <source>
        <dbReference type="PROSITE" id="PS51186"/>
    </source>
</evidence>
<organism evidence="3 4">
    <name type="scientific">Halorubrum tibetense</name>
    <dbReference type="NCBI Taxonomy" id="175631"/>
    <lineage>
        <taxon>Archaea</taxon>
        <taxon>Methanobacteriati</taxon>
        <taxon>Methanobacteriota</taxon>
        <taxon>Stenosarchaea group</taxon>
        <taxon>Halobacteria</taxon>
        <taxon>Halobacteriales</taxon>
        <taxon>Haloferacaceae</taxon>
        <taxon>Halorubrum</taxon>
    </lineage>
</organism>
<dbReference type="Gene3D" id="3.40.630.30">
    <property type="match status" value="2"/>
</dbReference>
<keyword evidence="4" id="KW-1185">Reference proteome</keyword>
<dbReference type="RefSeq" id="WP_379783460.1">
    <property type="nucleotide sequence ID" value="NZ_JBHSWW010000360.1"/>
</dbReference>
<proteinExistence type="predicted"/>
<gene>
    <name evidence="3" type="primary">eis</name>
    <name evidence="3" type="ORF">ACFQEU_15020</name>
</gene>
<dbReference type="AlphaFoldDB" id="A0ABD5SIK2"/>
<sequence>MEYRPFPEEREDEFRAFMRYAFSPEQGPYDPENEDDDREHLADYRGLFDGDDPVAVCGHHEFSLRIRGADRTAAGLSAVASPPEHRRQGNVERLLRESLSEYREDGVQFSVLWPFEYGFYRKYGWATVSRYRHVETPPEQLRFVDGAIARATEADRRSGAGGTSGASGPTGRFRRLDADDHAAARSVLSAMADRYDFTMARTEAWWRERTLRGWKTDPFVYGWERDGELRAFWSYTFEDGSGDERVMTVRDVAAVDEEAWLHALRFCRDHDSQVGTVRIRAPPDANLQDRVADPREVTVESRTGPMFRLVEVPGAFESIAPDPRLDGSVTLAVDDPLAAWNDRTFLIAVEDGRVSVETLGASTTGGEGDDAPDADLRVGIGTLSQLYAGYHSVGEATEFGDLTRRGTADDERDDDASGDDDEVTAGDDEVTAGDAGATRSALDDLRALLPPRRTFLREGF</sequence>
<dbReference type="InterPro" id="IPR036527">
    <property type="entry name" value="SCP2_sterol-bd_dom_sf"/>
</dbReference>
<dbReference type="InterPro" id="IPR051554">
    <property type="entry name" value="Acetyltransferase_Eis"/>
</dbReference>
<keyword evidence="3" id="KW-0808">Transferase</keyword>
<dbReference type="Pfam" id="PF13530">
    <property type="entry name" value="SCP2_2"/>
    <property type="match status" value="1"/>
</dbReference>
<feature type="compositionally biased region" description="Acidic residues" evidence="1">
    <location>
        <begin position="410"/>
        <end position="431"/>
    </location>
</feature>
<dbReference type="EMBL" id="JBHSWW010000360">
    <property type="protein sequence ID" value="MFC6754757.1"/>
    <property type="molecule type" value="Genomic_DNA"/>
</dbReference>
<reference evidence="3 4" key="1">
    <citation type="journal article" date="2019" name="Int. J. Syst. Evol. Microbiol.">
        <title>The Global Catalogue of Microorganisms (GCM) 10K type strain sequencing project: providing services to taxonomists for standard genome sequencing and annotation.</title>
        <authorList>
            <consortium name="The Broad Institute Genomics Platform"/>
            <consortium name="The Broad Institute Genome Sequencing Center for Infectious Disease"/>
            <person name="Wu L."/>
            <person name="Ma J."/>
        </authorList>
    </citation>
    <scope>NUCLEOTIDE SEQUENCE [LARGE SCALE GENOMIC DNA]</scope>
    <source>
        <strain evidence="3 4">CGMCC 1.3239</strain>
    </source>
</reference>
<dbReference type="PANTHER" id="PTHR37817:SF1">
    <property type="entry name" value="N-ACETYLTRANSFERASE EIS"/>
    <property type="match status" value="1"/>
</dbReference>
<dbReference type="SUPFAM" id="SSF55729">
    <property type="entry name" value="Acyl-CoA N-acyltransferases (Nat)"/>
    <property type="match status" value="1"/>
</dbReference>
<dbReference type="InterPro" id="IPR025559">
    <property type="entry name" value="Eis_dom"/>
</dbReference>
<evidence type="ECO:0000313" key="4">
    <source>
        <dbReference type="Proteomes" id="UP001596442"/>
    </source>
</evidence>
<dbReference type="PANTHER" id="PTHR37817">
    <property type="entry name" value="N-ACETYLTRANSFERASE EIS"/>
    <property type="match status" value="1"/>
</dbReference>
<feature type="domain" description="N-acetyltransferase" evidence="2">
    <location>
        <begin position="1"/>
        <end position="144"/>
    </location>
</feature>
<dbReference type="Pfam" id="PF13527">
    <property type="entry name" value="Acetyltransf_9"/>
    <property type="match status" value="1"/>
</dbReference>
<dbReference type="Pfam" id="PF17668">
    <property type="entry name" value="Acetyltransf_17"/>
    <property type="match status" value="1"/>
</dbReference>
<dbReference type="CDD" id="cd04301">
    <property type="entry name" value="NAT_SF"/>
    <property type="match status" value="1"/>
</dbReference>
<dbReference type="SUPFAM" id="SSF55718">
    <property type="entry name" value="SCP-like"/>
    <property type="match status" value="1"/>
</dbReference>
<keyword evidence="3" id="KW-0012">Acyltransferase</keyword>